<dbReference type="GO" id="GO:0005737">
    <property type="term" value="C:cytoplasm"/>
    <property type="evidence" value="ECO:0007669"/>
    <property type="project" value="TreeGrafter"/>
</dbReference>
<keyword evidence="4" id="KW-0560">Oxidoreductase</keyword>
<gene>
    <name evidence="7" type="ORF">Rhe02_60330</name>
</gene>
<reference evidence="7" key="1">
    <citation type="submission" date="2021-01" db="EMBL/GenBank/DDBJ databases">
        <title>Whole genome shotgun sequence of Rhizocola hellebori NBRC 109834.</title>
        <authorList>
            <person name="Komaki H."/>
            <person name="Tamura T."/>
        </authorList>
    </citation>
    <scope>NUCLEOTIDE SEQUENCE</scope>
    <source>
        <strain evidence="7">NBRC 109834</strain>
    </source>
</reference>
<dbReference type="RefSeq" id="WP_203911740.1">
    <property type="nucleotide sequence ID" value="NZ_BONY01000043.1"/>
</dbReference>
<protein>
    <submittedName>
        <fullName evidence="7">Pyridine nucleotide-disulfide oxidoreductase</fullName>
    </submittedName>
</protein>
<dbReference type="Pfam" id="PF07992">
    <property type="entry name" value="Pyr_redox_2"/>
    <property type="match status" value="1"/>
</dbReference>
<dbReference type="InterPro" id="IPR023753">
    <property type="entry name" value="FAD/NAD-binding_dom"/>
</dbReference>
<evidence type="ECO:0000259" key="5">
    <source>
        <dbReference type="Pfam" id="PF07992"/>
    </source>
</evidence>
<dbReference type="InterPro" id="IPR050446">
    <property type="entry name" value="FAD-oxidoreductase/Apoptosis"/>
</dbReference>
<dbReference type="InterPro" id="IPR016156">
    <property type="entry name" value="FAD/NAD-linked_Rdtase_dimer_sf"/>
</dbReference>
<dbReference type="PRINTS" id="PR00411">
    <property type="entry name" value="PNDRDTASEI"/>
</dbReference>
<dbReference type="PANTHER" id="PTHR43557:SF2">
    <property type="entry name" value="RIESKE DOMAIN-CONTAINING PROTEIN-RELATED"/>
    <property type="match status" value="1"/>
</dbReference>
<keyword evidence="3" id="KW-0274">FAD</keyword>
<accession>A0A8J3QCB1</accession>
<evidence type="ECO:0000256" key="2">
    <source>
        <dbReference type="ARBA" id="ARBA00022630"/>
    </source>
</evidence>
<comment type="cofactor">
    <cofactor evidence="1">
        <name>FAD</name>
        <dbReference type="ChEBI" id="CHEBI:57692"/>
    </cofactor>
</comment>
<feature type="domain" description="FAD/NAD(P)-binding" evidence="5">
    <location>
        <begin position="3"/>
        <end position="295"/>
    </location>
</feature>
<evidence type="ECO:0000313" key="7">
    <source>
        <dbReference type="EMBL" id="GIH07966.1"/>
    </source>
</evidence>
<dbReference type="PRINTS" id="PR00368">
    <property type="entry name" value="FADPNR"/>
</dbReference>
<sequence>MAFVVVGGSLAGVNAAIALREQGYPGELIVIGQEQEPPYERPPLSKGYLLGDAERSSVFVQTSSWYQENAVDLRLGQEAVAVDAAAHTVTLASGEQIGYAKLLLATGSEPRRLPVPGADQPHVRYLRSLADSEALREQLRMGAHVAVIGAGWIGLEVAAAARHHGANVSIVETDALPLRRVLGDEVAGVFRDLHQAHDVTFHFGRSVQSIGADAVILDDGTSVPADVVVVGIGVAPRTALASAAGLAVDNGVLVSSSLRTSDPDIYACGDIASWEHPLIGQRIRVEHWENARQSGQFAARAMLGEAGVYDWLPYFFSDQYDLGMEYSGYAGPGEADRVVFRGDAAAREFIAFWLKENRVLAGMNVNVWDVHDDIRALATAGHSGRSVDPGKLADAQVPLGELLAS</sequence>
<dbReference type="Proteomes" id="UP000612899">
    <property type="component" value="Unassembled WGS sequence"/>
</dbReference>
<keyword evidence="2" id="KW-0285">Flavoprotein</keyword>
<proteinExistence type="predicted"/>
<name>A0A8J3QCB1_9ACTN</name>
<dbReference type="AlphaFoldDB" id="A0A8J3QCB1"/>
<dbReference type="Gene3D" id="3.30.390.30">
    <property type="match status" value="1"/>
</dbReference>
<evidence type="ECO:0000256" key="4">
    <source>
        <dbReference type="ARBA" id="ARBA00023002"/>
    </source>
</evidence>
<organism evidence="7 8">
    <name type="scientific">Rhizocola hellebori</name>
    <dbReference type="NCBI Taxonomy" id="1392758"/>
    <lineage>
        <taxon>Bacteria</taxon>
        <taxon>Bacillati</taxon>
        <taxon>Actinomycetota</taxon>
        <taxon>Actinomycetes</taxon>
        <taxon>Micromonosporales</taxon>
        <taxon>Micromonosporaceae</taxon>
        <taxon>Rhizocola</taxon>
    </lineage>
</organism>
<dbReference type="Pfam" id="PF14759">
    <property type="entry name" value="Reductase_C"/>
    <property type="match status" value="1"/>
</dbReference>
<dbReference type="EMBL" id="BONY01000043">
    <property type="protein sequence ID" value="GIH07966.1"/>
    <property type="molecule type" value="Genomic_DNA"/>
</dbReference>
<comment type="caution">
    <text evidence="7">The sequence shown here is derived from an EMBL/GenBank/DDBJ whole genome shotgun (WGS) entry which is preliminary data.</text>
</comment>
<dbReference type="SUPFAM" id="SSF55424">
    <property type="entry name" value="FAD/NAD-linked reductases, dimerisation (C-terminal) domain"/>
    <property type="match status" value="1"/>
</dbReference>
<feature type="domain" description="Reductase C-terminal" evidence="6">
    <location>
        <begin position="314"/>
        <end position="403"/>
    </location>
</feature>
<evidence type="ECO:0000256" key="1">
    <source>
        <dbReference type="ARBA" id="ARBA00001974"/>
    </source>
</evidence>
<keyword evidence="8" id="KW-1185">Reference proteome</keyword>
<evidence type="ECO:0000313" key="8">
    <source>
        <dbReference type="Proteomes" id="UP000612899"/>
    </source>
</evidence>
<dbReference type="PANTHER" id="PTHR43557">
    <property type="entry name" value="APOPTOSIS-INDUCING FACTOR 1"/>
    <property type="match status" value="1"/>
</dbReference>
<evidence type="ECO:0000256" key="3">
    <source>
        <dbReference type="ARBA" id="ARBA00022827"/>
    </source>
</evidence>
<dbReference type="Gene3D" id="3.50.50.60">
    <property type="entry name" value="FAD/NAD(P)-binding domain"/>
    <property type="match status" value="2"/>
</dbReference>
<dbReference type="InterPro" id="IPR028202">
    <property type="entry name" value="Reductase_C"/>
</dbReference>
<dbReference type="GO" id="GO:0016651">
    <property type="term" value="F:oxidoreductase activity, acting on NAD(P)H"/>
    <property type="evidence" value="ECO:0007669"/>
    <property type="project" value="TreeGrafter"/>
</dbReference>
<dbReference type="InterPro" id="IPR036188">
    <property type="entry name" value="FAD/NAD-bd_sf"/>
</dbReference>
<dbReference type="SUPFAM" id="SSF51905">
    <property type="entry name" value="FAD/NAD(P)-binding domain"/>
    <property type="match status" value="2"/>
</dbReference>
<evidence type="ECO:0000259" key="6">
    <source>
        <dbReference type="Pfam" id="PF14759"/>
    </source>
</evidence>